<gene>
    <name evidence="1" type="ORF">GCM10010246_76140</name>
</gene>
<evidence type="ECO:0008006" key="3">
    <source>
        <dbReference type="Google" id="ProtNLM"/>
    </source>
</evidence>
<evidence type="ECO:0000313" key="1">
    <source>
        <dbReference type="EMBL" id="GAA2370810.1"/>
    </source>
</evidence>
<organism evidence="1 2">
    <name type="scientific">Streptomyces cuspidosporus</name>
    <dbReference type="NCBI Taxonomy" id="66882"/>
    <lineage>
        <taxon>Bacteria</taxon>
        <taxon>Bacillati</taxon>
        <taxon>Actinomycetota</taxon>
        <taxon>Actinomycetes</taxon>
        <taxon>Kitasatosporales</taxon>
        <taxon>Streptomycetaceae</taxon>
        <taxon>Streptomyces</taxon>
    </lineage>
</organism>
<keyword evidence="2" id="KW-1185">Reference proteome</keyword>
<dbReference type="SUPFAM" id="SSF55729">
    <property type="entry name" value="Acyl-CoA N-acyltransferases (Nat)"/>
    <property type="match status" value="1"/>
</dbReference>
<sequence>MDGLTIECRDVSGFAEIRSLLLSVYADVYADRLGEEFHSVDRFNERLGWNTEVPGFAAAVGHTSGTPVGFAYGCTLQPDTRWWNGLRTPVPDDAVVETGSRTFALSELMVIQSVRGTGVAKQIHDELLRSRHEQRVTLLVERDHPRVRARYEAWGYQWLGEVVPFPDAPLYDALMLPLH</sequence>
<dbReference type="Proteomes" id="UP001500253">
    <property type="component" value="Unassembled WGS sequence"/>
</dbReference>
<dbReference type="RefSeq" id="WP_346178835.1">
    <property type="nucleotide sequence ID" value="NZ_BAAASD010000055.1"/>
</dbReference>
<name>A0ABN3H6S5_9ACTN</name>
<protein>
    <recommendedName>
        <fullName evidence="3">Acetyltransferase</fullName>
    </recommendedName>
</protein>
<dbReference type="InterPro" id="IPR016181">
    <property type="entry name" value="Acyl_CoA_acyltransferase"/>
</dbReference>
<dbReference type="Gene3D" id="3.40.630.30">
    <property type="match status" value="1"/>
</dbReference>
<reference evidence="1 2" key="1">
    <citation type="journal article" date="2019" name="Int. J. Syst. Evol. Microbiol.">
        <title>The Global Catalogue of Microorganisms (GCM) 10K type strain sequencing project: providing services to taxonomists for standard genome sequencing and annotation.</title>
        <authorList>
            <consortium name="The Broad Institute Genomics Platform"/>
            <consortium name="The Broad Institute Genome Sequencing Center for Infectious Disease"/>
            <person name="Wu L."/>
            <person name="Ma J."/>
        </authorList>
    </citation>
    <scope>NUCLEOTIDE SEQUENCE [LARGE SCALE GENOMIC DNA]</scope>
    <source>
        <strain evidence="1 2">JCM 4316</strain>
    </source>
</reference>
<accession>A0ABN3H6S5</accession>
<dbReference type="EMBL" id="BAAASD010000055">
    <property type="protein sequence ID" value="GAA2370810.1"/>
    <property type="molecule type" value="Genomic_DNA"/>
</dbReference>
<comment type="caution">
    <text evidence="1">The sequence shown here is derived from an EMBL/GenBank/DDBJ whole genome shotgun (WGS) entry which is preliminary data.</text>
</comment>
<evidence type="ECO:0000313" key="2">
    <source>
        <dbReference type="Proteomes" id="UP001500253"/>
    </source>
</evidence>
<proteinExistence type="predicted"/>